<dbReference type="InterPro" id="IPR036864">
    <property type="entry name" value="Zn2-C6_fun-type_DNA-bd_sf"/>
</dbReference>
<evidence type="ECO:0000256" key="3">
    <source>
        <dbReference type="SAM" id="MobiDB-lite"/>
    </source>
</evidence>
<proteinExistence type="predicted"/>
<feature type="domain" description="Zn(2)-C6 fungal-type" evidence="4">
    <location>
        <begin position="20"/>
        <end position="51"/>
    </location>
</feature>
<dbReference type="InParanoid" id="A0A316VIK3"/>
<dbReference type="GeneID" id="37019874"/>
<feature type="compositionally biased region" description="Low complexity" evidence="3">
    <location>
        <begin position="176"/>
        <end position="187"/>
    </location>
</feature>
<dbReference type="Proteomes" id="UP000245771">
    <property type="component" value="Unassembled WGS sequence"/>
</dbReference>
<feature type="region of interest" description="Disordered" evidence="3">
    <location>
        <begin position="727"/>
        <end position="749"/>
    </location>
</feature>
<accession>A0A316VIK3</accession>
<dbReference type="Gene3D" id="4.10.240.10">
    <property type="entry name" value="Zn(2)-C6 fungal-type DNA-binding domain"/>
    <property type="match status" value="1"/>
</dbReference>
<dbReference type="GO" id="GO:0008270">
    <property type="term" value="F:zinc ion binding"/>
    <property type="evidence" value="ECO:0007669"/>
    <property type="project" value="InterPro"/>
</dbReference>
<dbReference type="CDD" id="cd12148">
    <property type="entry name" value="fungal_TF_MHR"/>
    <property type="match status" value="1"/>
</dbReference>
<feature type="compositionally biased region" description="Polar residues" evidence="3">
    <location>
        <begin position="740"/>
        <end position="749"/>
    </location>
</feature>
<evidence type="ECO:0000259" key="4">
    <source>
        <dbReference type="PROSITE" id="PS50048"/>
    </source>
</evidence>
<dbReference type="PROSITE" id="PS00463">
    <property type="entry name" value="ZN2_CY6_FUNGAL_1"/>
    <property type="match status" value="1"/>
</dbReference>
<name>A0A316VIK3_9BASI</name>
<dbReference type="AlphaFoldDB" id="A0A316VIK3"/>
<keyword evidence="6" id="KW-1185">Reference proteome</keyword>
<dbReference type="STRING" id="1280837.A0A316VIK3"/>
<dbReference type="PANTHER" id="PTHR31001">
    <property type="entry name" value="UNCHARACTERIZED TRANSCRIPTIONAL REGULATORY PROTEIN"/>
    <property type="match status" value="1"/>
</dbReference>
<protein>
    <recommendedName>
        <fullName evidence="4">Zn(2)-C6 fungal-type domain-containing protein</fullName>
    </recommendedName>
</protein>
<dbReference type="GO" id="GO:0000981">
    <property type="term" value="F:DNA-binding transcription factor activity, RNA polymerase II-specific"/>
    <property type="evidence" value="ECO:0007669"/>
    <property type="project" value="InterPro"/>
</dbReference>
<keyword evidence="2" id="KW-0539">Nucleus</keyword>
<reference evidence="5 6" key="1">
    <citation type="journal article" date="2018" name="Mol. Biol. Evol.">
        <title>Broad Genomic Sampling Reveals a Smut Pathogenic Ancestry of the Fungal Clade Ustilaginomycotina.</title>
        <authorList>
            <person name="Kijpornyongpan T."/>
            <person name="Mondo S.J."/>
            <person name="Barry K."/>
            <person name="Sandor L."/>
            <person name="Lee J."/>
            <person name="Lipzen A."/>
            <person name="Pangilinan J."/>
            <person name="LaButti K."/>
            <person name="Hainaut M."/>
            <person name="Henrissat B."/>
            <person name="Grigoriev I.V."/>
            <person name="Spatafora J.W."/>
            <person name="Aime M.C."/>
        </authorList>
    </citation>
    <scope>NUCLEOTIDE SEQUENCE [LARGE SCALE GENOMIC DNA]</scope>
    <source>
        <strain evidence="5 6">MCA 3882</strain>
    </source>
</reference>
<dbReference type="EMBL" id="KZ819602">
    <property type="protein sequence ID" value="PWN36878.1"/>
    <property type="molecule type" value="Genomic_DNA"/>
</dbReference>
<dbReference type="PANTHER" id="PTHR31001:SF89">
    <property type="entry name" value="ZN(2)-C6 FUNGAL-TYPE DOMAIN-CONTAINING PROTEIN"/>
    <property type="match status" value="1"/>
</dbReference>
<dbReference type="CDD" id="cd00067">
    <property type="entry name" value="GAL4"/>
    <property type="match status" value="1"/>
</dbReference>
<feature type="compositionally biased region" description="Polar residues" evidence="3">
    <location>
        <begin position="103"/>
        <end position="116"/>
    </location>
</feature>
<evidence type="ECO:0000256" key="2">
    <source>
        <dbReference type="ARBA" id="ARBA00023242"/>
    </source>
</evidence>
<feature type="compositionally biased region" description="Low complexity" evidence="3">
    <location>
        <begin position="762"/>
        <end position="775"/>
    </location>
</feature>
<dbReference type="Pfam" id="PF00172">
    <property type="entry name" value="Zn_clus"/>
    <property type="match status" value="1"/>
</dbReference>
<dbReference type="GO" id="GO:0005634">
    <property type="term" value="C:nucleus"/>
    <property type="evidence" value="ECO:0007669"/>
    <property type="project" value="UniProtKB-SubCell"/>
</dbReference>
<dbReference type="InterPro" id="IPR001138">
    <property type="entry name" value="Zn2Cys6_DnaBD"/>
</dbReference>
<dbReference type="InterPro" id="IPR050613">
    <property type="entry name" value="Sec_Metabolite_Reg"/>
</dbReference>
<dbReference type="OrthoDB" id="3364175at2759"/>
<evidence type="ECO:0000313" key="6">
    <source>
        <dbReference type="Proteomes" id="UP000245771"/>
    </source>
</evidence>
<dbReference type="SMART" id="SM00066">
    <property type="entry name" value="GAL4"/>
    <property type="match status" value="1"/>
</dbReference>
<feature type="compositionally biased region" description="Low complexity" evidence="3">
    <location>
        <begin position="144"/>
        <end position="154"/>
    </location>
</feature>
<gene>
    <name evidence="5" type="ORF">FA14DRAFT_159185</name>
</gene>
<evidence type="ECO:0000256" key="1">
    <source>
        <dbReference type="ARBA" id="ARBA00004123"/>
    </source>
</evidence>
<feature type="region of interest" description="Disordered" evidence="3">
    <location>
        <begin position="167"/>
        <end position="194"/>
    </location>
</feature>
<dbReference type="PROSITE" id="PS50048">
    <property type="entry name" value="ZN2_CY6_FUNGAL_2"/>
    <property type="match status" value="1"/>
</dbReference>
<comment type="subcellular location">
    <subcellularLocation>
        <location evidence="1">Nucleus</location>
    </subcellularLocation>
</comment>
<evidence type="ECO:0000313" key="5">
    <source>
        <dbReference type="EMBL" id="PWN36878.1"/>
    </source>
</evidence>
<feature type="region of interest" description="Disordered" evidence="3">
    <location>
        <begin position="761"/>
        <end position="781"/>
    </location>
</feature>
<organism evidence="5 6">
    <name type="scientific">Meira miltonrushii</name>
    <dbReference type="NCBI Taxonomy" id="1280837"/>
    <lineage>
        <taxon>Eukaryota</taxon>
        <taxon>Fungi</taxon>
        <taxon>Dikarya</taxon>
        <taxon>Basidiomycota</taxon>
        <taxon>Ustilaginomycotina</taxon>
        <taxon>Exobasidiomycetes</taxon>
        <taxon>Exobasidiales</taxon>
        <taxon>Brachybasidiaceae</taxon>
        <taxon>Meira</taxon>
    </lineage>
</organism>
<dbReference type="SUPFAM" id="SSF57701">
    <property type="entry name" value="Zn2/Cys6 DNA-binding domain"/>
    <property type="match status" value="1"/>
</dbReference>
<feature type="region of interest" description="Disordered" evidence="3">
    <location>
        <begin position="103"/>
        <end position="155"/>
    </location>
</feature>
<dbReference type="RefSeq" id="XP_025357180.1">
    <property type="nucleotide sequence ID" value="XM_025498093.1"/>
</dbReference>
<sequence length="836" mass="94111">MSAALSTAPTKRKRRRVIVACLECHRRRVKCDRGEPCNACIRHGVGDSCAYEPMTNTKEANAGPSNSHEPEMPAESTAHDFFNFATGNQQPYETTNWFTQPWQNVSTSDTTTSSIRAPSPHRLSALRSSHDGSSISPPNPTEDPSPASSSSSYPQMENAPMARFLRQSQGEKVPHSNTESSSNTSPSQKEGSTYAYTREEAIRIRKACAHWPPMSRIPNMARFYFAELNCFYNIMDEDYVNAFIARRVLPLLDCKSDDEFYYRIRPGDATKLALTATMIINSALRCSAGLLALWFTSREPKGRIRDDAYTAEARDAISAQIRTSIKTLLTECMQLDGPSYDKVRATICWMETLKSEGSLAGPEAVVWFPRLTKVAEEIDLFNEPPKDVGEIEREMRRWLFVDFIACNWFGATIYGEHLRVPSEKLNTEYPSRFKNREQEVKMLRFRMGKVFGELGQVTKNGTTDWRKVDDIDEELQEYLRAIPNDLKPETAGGILNAAFKQSLLHNHTSESKAFRLQKHLLGVFYNFLRGLTHRTRFFPHPEIPEERVQHSRQICVESAKNILWLQQENRAESFSDAWVRGFHYVYITLEHAVVLILAALTTLGDAETEQQARMHDSRTATEWEGGPLQEAVTKARSLLEWSQRAADILSGLPMDVSTNIQASQFLNRLQTKANSLVDWYESYAKSSTGPRLAIFSAATATKHLLSDSDGKTLPIPMLHGNIEMTSDQSFSNEKQAKVPSKSSNESTQDPMLFLGSHAIMGNTSQNDQQGQSSSNLTPSQMLHFDNNSMSDLVYMGGLDNASFSLPRKDAEDPLSMFDAAPPLEEQIDVWLALLQQ</sequence>